<evidence type="ECO:0000313" key="2">
    <source>
        <dbReference type="Proteomes" id="UP001219750"/>
    </source>
</evidence>
<sequence length="112" mass="12886">MAQRLTQPLLLSAKYRIAAADRRDYPPSYLPVYEAELRRETMRKLFASAEALVQENTTVDVYNHGDRVVELSLVVGNTIEMCVMYPVCPVKFIPTPVKMQRGLPPRSWTRFL</sequence>
<dbReference type="Proteomes" id="UP001219750">
    <property type="component" value="Segment"/>
</dbReference>
<reference evidence="1" key="1">
    <citation type="submission" date="2022-12" db="EMBL/GenBank/DDBJ databases">
        <authorList>
            <person name="Ely B."/>
        </authorList>
    </citation>
    <scope>NUCLEOTIDE SEQUENCE</scope>
</reference>
<reference evidence="1" key="2">
    <citation type="journal article" date="2024" name="Viruses">
        <title>New Genera and Species of Caulobacter and Brevundimonas Bacteriophages Provide Insights into Phage Genome Evolution.</title>
        <authorList>
            <person name="Ely B."/>
            <person name="Hils M."/>
            <person name="Clarke A."/>
            <person name="Albert M."/>
            <person name="Holness N."/>
            <person name="Lenski J."/>
            <person name="Mohammadi T."/>
        </authorList>
    </citation>
    <scope>NUCLEOTIDE SEQUENCE</scope>
</reference>
<organism evidence="1 2">
    <name type="scientific">Caulobacter phage DCM</name>
    <dbReference type="NCBI Taxonomy" id="3020391"/>
    <lineage>
        <taxon>Viruses</taxon>
        <taxon>Duplodnaviria</taxon>
        <taxon>Heunggongvirae</taxon>
        <taxon>Uroviricota</taxon>
        <taxon>Caudoviricetes</taxon>
        <taxon>Autographivirales</taxon>
        <taxon>Autonotataviridae</taxon>
        <taxon>Dcimvirus</taxon>
        <taxon>Dcimvirus DCM</taxon>
    </lineage>
</organism>
<dbReference type="EMBL" id="OQ137559">
    <property type="protein sequence ID" value="WCA46214.1"/>
    <property type="molecule type" value="Genomic_DNA"/>
</dbReference>
<keyword evidence="2" id="KW-1185">Reference proteome</keyword>
<name>A0AAE9X0E2_9CAUD</name>
<gene>
    <name evidence="1" type="primary">DCM_gp019</name>
</gene>
<accession>A0AAE9X0E2</accession>
<proteinExistence type="predicted"/>
<protein>
    <submittedName>
        <fullName evidence="1">Uncharacterized protein</fullName>
    </submittedName>
</protein>
<evidence type="ECO:0000313" key="1">
    <source>
        <dbReference type="EMBL" id="WCA46214.1"/>
    </source>
</evidence>